<reference evidence="7" key="1">
    <citation type="submission" date="2015-08" db="EMBL/GenBank/DDBJ databases">
        <authorList>
            <person name="Babu N.S."/>
            <person name="Beckwith C.J."/>
            <person name="Beseler K.G."/>
            <person name="Brison A."/>
            <person name="Carone J.V."/>
            <person name="Caskin T.P."/>
            <person name="Diamond M."/>
            <person name="Durham M.E."/>
            <person name="Foxe J.M."/>
            <person name="Go M."/>
            <person name="Henderson B.A."/>
            <person name="Jones I.B."/>
            <person name="McGettigan J.A."/>
            <person name="Micheletti S.J."/>
            <person name="Nasrallah M.E."/>
            <person name="Ortiz D."/>
            <person name="Piller C.R."/>
            <person name="Privatt S.R."/>
            <person name="Schneider S.L."/>
            <person name="Sharp S."/>
            <person name="Smith T.C."/>
            <person name="Stanton J.D."/>
            <person name="Ullery H.E."/>
            <person name="Wilson R.J."/>
            <person name="Serrano M.G."/>
            <person name="Buck G."/>
            <person name="Lee V."/>
            <person name="Wang Y."/>
            <person name="Carvalho R."/>
            <person name="Voegtly L."/>
            <person name="Shi R."/>
            <person name="Duckworth R."/>
            <person name="Johnson A."/>
            <person name="Loviza R."/>
            <person name="Walstead R."/>
            <person name="Shah Z."/>
            <person name="Kiflezghi M."/>
            <person name="Wade K."/>
            <person name="Ball S.L."/>
            <person name="Bradley K.W."/>
            <person name="Asai D.J."/>
            <person name="Bowman C.A."/>
            <person name="Russell D.A."/>
            <person name="Pope W.H."/>
            <person name="Jacobs-Sera D."/>
            <person name="Hendrix R.W."/>
            <person name="Hatfull G.F."/>
        </authorList>
    </citation>
    <scope>NUCLEOTIDE SEQUENCE</scope>
</reference>
<proteinExistence type="predicted"/>
<dbReference type="GO" id="GO:0035269">
    <property type="term" value="P:protein O-linked glycosylation via mannose"/>
    <property type="evidence" value="ECO:0007669"/>
    <property type="project" value="TreeGrafter"/>
</dbReference>
<feature type="transmembrane region" description="Helical" evidence="5">
    <location>
        <begin position="358"/>
        <end position="376"/>
    </location>
</feature>
<evidence type="ECO:0000256" key="5">
    <source>
        <dbReference type="SAM" id="Phobius"/>
    </source>
</evidence>
<evidence type="ECO:0000256" key="1">
    <source>
        <dbReference type="ARBA" id="ARBA00022737"/>
    </source>
</evidence>
<feature type="transmembrane region" description="Helical" evidence="5">
    <location>
        <begin position="165"/>
        <end position="182"/>
    </location>
</feature>
<keyword evidence="1" id="KW-0677">Repeat</keyword>
<feature type="transmembrane region" description="Helical" evidence="5">
    <location>
        <begin position="269"/>
        <end position="288"/>
    </location>
</feature>
<name>A0A1D1ZTU4_AUXPR</name>
<dbReference type="GO" id="GO:0005783">
    <property type="term" value="C:endoplasmic reticulum"/>
    <property type="evidence" value="ECO:0007669"/>
    <property type="project" value="TreeGrafter"/>
</dbReference>
<dbReference type="InterPro" id="IPR052346">
    <property type="entry name" value="O-mannosyl-transferase_TMTC"/>
</dbReference>
<keyword evidence="3 5" id="KW-0472">Membrane</keyword>
<dbReference type="PANTHER" id="PTHR44227">
    <property type="match status" value="1"/>
</dbReference>
<sequence length="944" mass="100817">MSEPVSATDKPRNGPASPGTAHSQMRAGLVPSLVVPLTLAIAAGLLYANTLQFGFVYDDDFAVVKNNDVTGGGPLSAVFIHDFWGQDLRSSTSHKSYRPVTTLFFRVLNILGGEWLPWETEEDDPGTGPDPRPFHAANAALHGVLTAQVYWLARQLTPSPLQGSPTVFAGVAAALFAAHPIHTEAVAGVVGAAELLAASLALAALALYLSAARAGRGIVRWTALAGVMGLGWLAALSKETGVTVFGAIACLELLLPPRSPSDPRMHRGALLGVLALAVAAYVGLRAALAGDHLVRNYRIVENPIPFIPSRLARVLTTLYLHALYARQLILPVQMSADWSFSCVAIVKSMWDPRNALSLLLYAWLLATALAAKPWSLMSDWRRVLASGTGARLPATPSSTSTAEEAGVDAKIQLIVAPGAAPGSALYTARWRLFVTAGLIVGPMLPAANLFFYVGTFLAERLLLMPSVGLAFLVAEQLTAGLSGPRSTRVRRAFSALILASLLALGGRRTLQRNRDWESDASLFGSALKVCPNSAKVLLNTAILSRRSEAWDVSLVLLDRALDVVPQYCDPHYHRGIALMGKMQMSEGIQELTAALSCPDTAVDALSDLNKVYVNWMDESLTQRDWVQSMDQWAQVLVHPEVQRIEEAAVAWESAALTLVATNQLDESGKRAERLIMKAMMKLDQLEAVSAAPDETHRIRQPASEEGLERLVECMGTRFPVMEAIAAEGGNLTSPTVKAAMYKYLDKAAPLQCHFPLKKVFGEPFASNVQPFHAKLLNAVQKVDAHDPWLQAAWAQALEAQDRGKEGVAHARAALIIFQDAAARLLAGEAAAADADAEGEAGPLPLGRDGGSLEPAAALSAMTSALSDMTALMIRAGYSRKTLCDLQQHAEATLGVLRTLTEGRDDHLALLEAKSIEVWRAAEALGCKPSADAASAATAAAHDEL</sequence>
<organism evidence="7">
    <name type="scientific">Auxenochlorella protothecoides</name>
    <name type="common">Green microalga</name>
    <name type="synonym">Chlorella protothecoides</name>
    <dbReference type="NCBI Taxonomy" id="3075"/>
    <lineage>
        <taxon>Eukaryota</taxon>
        <taxon>Viridiplantae</taxon>
        <taxon>Chlorophyta</taxon>
        <taxon>core chlorophytes</taxon>
        <taxon>Trebouxiophyceae</taxon>
        <taxon>Chlorellales</taxon>
        <taxon>Chlorellaceae</taxon>
        <taxon>Auxenochlorella</taxon>
    </lineage>
</organism>
<dbReference type="GO" id="GO:0030968">
    <property type="term" value="P:endoplasmic reticulum unfolded protein response"/>
    <property type="evidence" value="ECO:0007669"/>
    <property type="project" value="TreeGrafter"/>
</dbReference>
<dbReference type="EMBL" id="GDKF01008260">
    <property type="protein sequence ID" value="JAT70362.1"/>
    <property type="molecule type" value="Transcribed_RNA"/>
</dbReference>
<gene>
    <name evidence="7" type="ORF">g.67244</name>
</gene>
<evidence type="ECO:0000313" key="7">
    <source>
        <dbReference type="EMBL" id="JAT70362.1"/>
    </source>
</evidence>
<dbReference type="PANTHER" id="PTHR44227:SF3">
    <property type="entry name" value="PROTEIN O-MANNOSYL-TRANSFERASE TMTC4"/>
    <property type="match status" value="1"/>
</dbReference>
<dbReference type="Gene3D" id="1.25.40.10">
    <property type="entry name" value="Tetratricopeptide repeat domain"/>
    <property type="match status" value="1"/>
</dbReference>
<evidence type="ECO:0000256" key="2">
    <source>
        <dbReference type="ARBA" id="ARBA00022803"/>
    </source>
</evidence>
<feature type="transmembrane region" description="Helical" evidence="5">
    <location>
        <begin position="432"/>
        <end position="454"/>
    </location>
</feature>
<feature type="domain" description="DUF1736" evidence="6">
    <location>
        <begin position="297"/>
        <end position="364"/>
    </location>
</feature>
<dbReference type="AlphaFoldDB" id="A0A1D1ZTU4"/>
<dbReference type="Pfam" id="PF08409">
    <property type="entry name" value="TMTC_DUF1736"/>
    <property type="match status" value="1"/>
</dbReference>
<protein>
    <recommendedName>
        <fullName evidence="6">DUF1736 domain-containing protein</fullName>
    </recommendedName>
</protein>
<feature type="transmembrane region" description="Helical" evidence="5">
    <location>
        <begin position="461"/>
        <end position="483"/>
    </location>
</feature>
<dbReference type="InterPro" id="IPR013618">
    <property type="entry name" value="TMTC_DUF1736"/>
</dbReference>
<keyword evidence="2" id="KW-0802">TPR repeat</keyword>
<evidence type="ECO:0000256" key="3">
    <source>
        <dbReference type="ARBA" id="ARBA00023136"/>
    </source>
</evidence>
<keyword evidence="5" id="KW-0812">Transmembrane</keyword>
<evidence type="ECO:0000259" key="6">
    <source>
        <dbReference type="Pfam" id="PF08409"/>
    </source>
</evidence>
<dbReference type="GO" id="GO:0000030">
    <property type="term" value="F:mannosyltransferase activity"/>
    <property type="evidence" value="ECO:0007669"/>
    <property type="project" value="TreeGrafter"/>
</dbReference>
<feature type="region of interest" description="Disordered" evidence="4">
    <location>
        <begin position="1"/>
        <end position="22"/>
    </location>
</feature>
<dbReference type="SUPFAM" id="SSF48452">
    <property type="entry name" value="TPR-like"/>
    <property type="match status" value="1"/>
</dbReference>
<evidence type="ECO:0000256" key="4">
    <source>
        <dbReference type="SAM" id="MobiDB-lite"/>
    </source>
</evidence>
<feature type="transmembrane region" description="Helical" evidence="5">
    <location>
        <begin position="188"/>
        <end position="211"/>
    </location>
</feature>
<accession>A0A1D1ZTU4</accession>
<feature type="transmembrane region" description="Helical" evidence="5">
    <location>
        <begin position="27"/>
        <end position="48"/>
    </location>
</feature>
<keyword evidence="5" id="KW-1133">Transmembrane helix</keyword>
<dbReference type="InterPro" id="IPR011990">
    <property type="entry name" value="TPR-like_helical_dom_sf"/>
</dbReference>
<feature type="transmembrane region" description="Helical" evidence="5">
    <location>
        <begin position="218"/>
        <end position="235"/>
    </location>
</feature>